<dbReference type="InterPro" id="IPR032583">
    <property type="entry name" value="DUF4914"/>
</dbReference>
<sequence length="636" mass="71600">MIQELEKKGVLVPDQIKDLLNNARKVHYFNTTDELVDASTNGAENSSFEVKYDVPGKGEYVEAVVHRVTNGISANYTEPYMRRRDPGTMAIADDKPTDKEKFKDVFGYDFSKLRDETFDWLKDQELAVFFYYAGNFPVGIGGIAIAPANAGFFALGLAFLQRIIPINNMPKGFRIDSAIYVAPPFRHTHFNGKQKVIHNRLDGLHELFSYNLYPGPSAKKGLYGVLLSRGEDEGWVTTHCSTVQVISPYDNSTTFMHEGASGGGKSEMLQLIPRETNGQVLIGRNMVTGEERLMNIQLFCMFNPVTDDMALCHPSYQKGNGKLTAADAENGWFIRVDGIKEYGDDPFLEKITINPPEPLLFLNVDTKPNGTALVWNHTMDEPGKRCPNPRVILPRHIVPNVVNKPVTIDVRSFGVRTPPCSKENPTYGIVGLFHILPPALAWLWRLVSPRGHANPSIVGTGSMDSEGVGSYWPFATGKRVHHANLLLEQIISTPRVRYTLAPNQHVGVWKVGFKPQMLMREYLTRRGNAKLSSDQYQPARCALLGYELNFLTIEGNKIPSRFLKVYKQIEVGEEGYDKGAEMLYDFFRKELPQYLTPDLLPLGRKIIEACLNGASVEQYNDLLPMEYKYAFFKKNK</sequence>
<proteinExistence type="predicted"/>
<dbReference type="AlphaFoldDB" id="A0A0E9M322"/>
<evidence type="ECO:0000313" key="1">
    <source>
        <dbReference type="EMBL" id="GAO31868.1"/>
    </source>
</evidence>
<gene>
    <name evidence="1" type="ORF">JCM15548_14273</name>
</gene>
<organism evidence="1 2">
    <name type="scientific">Geofilum rubicundum JCM 15548</name>
    <dbReference type="NCBI Taxonomy" id="1236989"/>
    <lineage>
        <taxon>Bacteria</taxon>
        <taxon>Pseudomonadati</taxon>
        <taxon>Bacteroidota</taxon>
        <taxon>Bacteroidia</taxon>
        <taxon>Marinilabiliales</taxon>
        <taxon>Marinilabiliaceae</taxon>
        <taxon>Geofilum</taxon>
    </lineage>
</organism>
<dbReference type="Pfam" id="PF16260">
    <property type="entry name" value="DUF4914"/>
    <property type="match status" value="1"/>
</dbReference>
<dbReference type="STRING" id="1236989.JCM15548_14273"/>
<comment type="caution">
    <text evidence="1">The sequence shown here is derived from an EMBL/GenBank/DDBJ whole genome shotgun (WGS) entry which is preliminary data.</text>
</comment>
<evidence type="ECO:0000313" key="2">
    <source>
        <dbReference type="Proteomes" id="UP000032900"/>
    </source>
</evidence>
<name>A0A0E9M322_9BACT</name>
<dbReference type="RefSeq" id="WP_062128241.1">
    <property type="nucleotide sequence ID" value="NZ_BAZW01000066.1"/>
</dbReference>
<accession>A0A0E9M322</accession>
<evidence type="ECO:0008006" key="3">
    <source>
        <dbReference type="Google" id="ProtNLM"/>
    </source>
</evidence>
<protein>
    <recommendedName>
        <fullName evidence="3">DUF4914 domain-containing protein</fullName>
    </recommendedName>
</protein>
<dbReference type="SUPFAM" id="SSF53795">
    <property type="entry name" value="PEP carboxykinase-like"/>
    <property type="match status" value="1"/>
</dbReference>
<dbReference type="OrthoDB" id="9763944at2"/>
<keyword evidence="2" id="KW-1185">Reference proteome</keyword>
<reference evidence="1 2" key="1">
    <citation type="journal article" date="2015" name="Microbes Environ.">
        <title>Distribution and evolution of nitrogen fixation genes in the phylum bacteroidetes.</title>
        <authorList>
            <person name="Inoue J."/>
            <person name="Oshima K."/>
            <person name="Suda W."/>
            <person name="Sakamoto M."/>
            <person name="Iino T."/>
            <person name="Noda S."/>
            <person name="Hongoh Y."/>
            <person name="Hattori M."/>
            <person name="Ohkuma M."/>
        </authorList>
    </citation>
    <scope>NUCLEOTIDE SEQUENCE [LARGE SCALE GENOMIC DNA]</scope>
    <source>
        <strain evidence="1">JCM 15548</strain>
    </source>
</reference>
<dbReference type="EMBL" id="BAZW01000066">
    <property type="protein sequence ID" value="GAO31868.1"/>
    <property type="molecule type" value="Genomic_DNA"/>
</dbReference>
<dbReference type="Proteomes" id="UP000032900">
    <property type="component" value="Unassembled WGS sequence"/>
</dbReference>